<dbReference type="InterPro" id="IPR038103">
    <property type="entry name" value="CDC73_C_sf"/>
</dbReference>
<comment type="subcellular location">
    <subcellularLocation>
        <location evidence="1">Nucleus</location>
    </subcellularLocation>
</comment>
<dbReference type="Proteomes" id="UP000247409">
    <property type="component" value="Unassembled WGS sequence"/>
</dbReference>
<dbReference type="STRING" id="448386.A0A2V3J001"/>
<dbReference type="GO" id="GO:0006368">
    <property type="term" value="P:transcription elongation by RNA polymerase II"/>
    <property type="evidence" value="ECO:0007669"/>
    <property type="project" value="InterPro"/>
</dbReference>
<dbReference type="Gene3D" id="3.40.50.11990">
    <property type="entry name" value="RNA polymerase II accessory factor, Cdc73 C-terminal domain"/>
    <property type="match status" value="1"/>
</dbReference>
<evidence type="ECO:0000313" key="8">
    <source>
        <dbReference type="Proteomes" id="UP000247409"/>
    </source>
</evidence>
<dbReference type="AlphaFoldDB" id="A0A2V3J001"/>
<evidence type="ECO:0000256" key="4">
    <source>
        <dbReference type="ARBA" id="ARBA00023242"/>
    </source>
</evidence>
<dbReference type="GO" id="GO:0032968">
    <property type="term" value="P:positive regulation of transcription elongation by RNA polymerase II"/>
    <property type="evidence" value="ECO:0007669"/>
    <property type="project" value="TreeGrafter"/>
</dbReference>
<dbReference type="GO" id="GO:0016593">
    <property type="term" value="C:Cdc73/Paf1 complex"/>
    <property type="evidence" value="ECO:0007669"/>
    <property type="project" value="InterPro"/>
</dbReference>
<dbReference type="OrthoDB" id="2186602at2759"/>
<name>A0A2V3J001_9FLOR</name>
<dbReference type="PANTHER" id="PTHR12466:SF8">
    <property type="entry name" value="PARAFIBROMIN"/>
    <property type="match status" value="1"/>
</dbReference>
<dbReference type="GO" id="GO:0051301">
    <property type="term" value="P:cell division"/>
    <property type="evidence" value="ECO:0007669"/>
    <property type="project" value="UniProtKB-KW"/>
</dbReference>
<evidence type="ECO:0000256" key="5">
    <source>
        <dbReference type="SAM" id="MobiDB-lite"/>
    </source>
</evidence>
<feature type="domain" description="Cell division control protein 73 C-terminal" evidence="6">
    <location>
        <begin position="300"/>
        <end position="457"/>
    </location>
</feature>
<dbReference type="InterPro" id="IPR031336">
    <property type="entry name" value="CDC73_C"/>
</dbReference>
<keyword evidence="3" id="KW-0804">Transcription</keyword>
<evidence type="ECO:0000256" key="3">
    <source>
        <dbReference type="ARBA" id="ARBA00023163"/>
    </source>
</evidence>
<comment type="similarity">
    <text evidence="2">Belongs to the CDC73 family.</text>
</comment>
<dbReference type="InterPro" id="IPR007852">
    <property type="entry name" value="Cdc73/Parafibromin"/>
</dbReference>
<keyword evidence="7" id="KW-0131">Cell cycle</keyword>
<keyword evidence="8" id="KW-1185">Reference proteome</keyword>
<accession>A0A2V3J001</accession>
<evidence type="ECO:0000313" key="7">
    <source>
        <dbReference type="EMBL" id="PXF47724.1"/>
    </source>
</evidence>
<keyword evidence="7" id="KW-0132">Cell division</keyword>
<proteinExistence type="inferred from homology"/>
<dbReference type="GO" id="GO:0000993">
    <property type="term" value="F:RNA polymerase II complex binding"/>
    <property type="evidence" value="ECO:0007669"/>
    <property type="project" value="TreeGrafter"/>
</dbReference>
<dbReference type="Pfam" id="PF05179">
    <property type="entry name" value="CDC73_C"/>
    <property type="match status" value="1"/>
</dbReference>
<reference evidence="7 8" key="1">
    <citation type="journal article" date="2018" name="Mol. Biol. Evol.">
        <title>Analysis of the draft genome of the red seaweed Gracilariopsis chorda provides insights into genome size evolution in Rhodophyta.</title>
        <authorList>
            <person name="Lee J."/>
            <person name="Yang E.C."/>
            <person name="Graf L."/>
            <person name="Yang J.H."/>
            <person name="Qiu H."/>
            <person name="Zel Zion U."/>
            <person name="Chan C.X."/>
            <person name="Stephens T.G."/>
            <person name="Weber A.P.M."/>
            <person name="Boo G.H."/>
            <person name="Boo S.M."/>
            <person name="Kim K.M."/>
            <person name="Shin Y."/>
            <person name="Jung M."/>
            <person name="Lee S.J."/>
            <person name="Yim H.S."/>
            <person name="Lee J.H."/>
            <person name="Bhattacharya D."/>
            <person name="Yoon H.S."/>
        </authorList>
    </citation>
    <scope>NUCLEOTIDE SEQUENCE [LARGE SCALE GENOMIC DNA]</scope>
    <source>
        <strain evidence="7 8">SKKU-2015</strain>
        <tissue evidence="7">Whole body</tissue>
    </source>
</reference>
<gene>
    <name evidence="7" type="ORF">BWQ96_02406</name>
</gene>
<evidence type="ECO:0000256" key="1">
    <source>
        <dbReference type="ARBA" id="ARBA00004123"/>
    </source>
</evidence>
<feature type="region of interest" description="Disordered" evidence="5">
    <location>
        <begin position="249"/>
        <end position="297"/>
    </location>
</feature>
<evidence type="ECO:0000259" key="6">
    <source>
        <dbReference type="Pfam" id="PF05179"/>
    </source>
</evidence>
<feature type="region of interest" description="Disordered" evidence="5">
    <location>
        <begin position="198"/>
        <end position="230"/>
    </location>
</feature>
<keyword evidence="4" id="KW-0539">Nucleus</keyword>
<protein>
    <submittedName>
        <fullName evidence="7">Cell division cycle protein 73</fullName>
    </submittedName>
</protein>
<comment type="caution">
    <text evidence="7">The sequence shown here is derived from an EMBL/GenBank/DDBJ whole genome shotgun (WGS) entry which is preliminary data.</text>
</comment>
<dbReference type="PANTHER" id="PTHR12466">
    <property type="entry name" value="CDC73 DOMAIN PROTEIN"/>
    <property type="match status" value="1"/>
</dbReference>
<evidence type="ECO:0000256" key="2">
    <source>
        <dbReference type="ARBA" id="ARBA00010427"/>
    </source>
</evidence>
<sequence length="468" mass="52526">MVAATVGPLAELRRAINMRANIHMDENHIIIDSNTRLDKAAPTEFHSMRGRGTPYALATLYLQYTHHDKPYTDYYNACDKANTGHVLPVDKRDVVAYLRGEIDTSPNIEIPKSEASKSRSVTATFGQLSNSAAEPSATEAPKAVHISKQHSSLPAALSEKGKFSFAQHRAKVRDQRSLDSIMIVKDLDFSSLREKLSQHVTDSKNGRIAPTDAAQKSDSQPAYDPRGDRYTSNEERFWRENMGSDFQNLGIDMSGSFKDKPSSAPGPATQNANKRKHERADTKSRPQSPPKRPKRVPTSAVPIVIVPVGFNNLVCHGNALELFQNGHYVSAEELVKRNVPPIGKVTREELIRVPGGNCSRAKYHIVSNPSRLTSEEWDNVVSIVCSGQEWQFKNWPIYGGGVKELFRKVHAVHFHFDDRPPAGKSDSWPIKKIPISRSRRHTDHQVNAQFWSSLDEFLRRGKGKYLRY</sequence>
<dbReference type="EMBL" id="NBIV01000020">
    <property type="protein sequence ID" value="PXF47724.1"/>
    <property type="molecule type" value="Genomic_DNA"/>
</dbReference>
<organism evidence="7 8">
    <name type="scientific">Gracilariopsis chorda</name>
    <dbReference type="NCBI Taxonomy" id="448386"/>
    <lineage>
        <taxon>Eukaryota</taxon>
        <taxon>Rhodophyta</taxon>
        <taxon>Florideophyceae</taxon>
        <taxon>Rhodymeniophycidae</taxon>
        <taxon>Gracilariales</taxon>
        <taxon>Gracilariaceae</taxon>
        <taxon>Gracilariopsis</taxon>
    </lineage>
</organism>